<dbReference type="InterPro" id="IPR017438">
    <property type="entry name" value="ATP-NAD_kinase_N"/>
</dbReference>
<dbReference type="EMBL" id="JBHSRD010000003">
    <property type="protein sequence ID" value="MFC6007329.1"/>
    <property type="molecule type" value="Genomic_DNA"/>
</dbReference>
<evidence type="ECO:0000313" key="11">
    <source>
        <dbReference type="EMBL" id="MFC6007329.1"/>
    </source>
</evidence>
<dbReference type="RefSeq" id="WP_345716132.1">
    <property type="nucleotide sequence ID" value="NZ_BAABFP010000004.1"/>
</dbReference>
<proteinExistence type="inferred from homology"/>
<protein>
    <submittedName>
        <fullName evidence="11">Diacylglycerol/lipid kinase family protein</fullName>
        <ecNumber evidence="11">2.7.1.-</ecNumber>
    </submittedName>
</protein>
<dbReference type="PROSITE" id="PS50146">
    <property type="entry name" value="DAGK"/>
    <property type="match status" value="1"/>
</dbReference>
<comment type="cofactor">
    <cofactor evidence="1">
        <name>Mg(2+)</name>
        <dbReference type="ChEBI" id="CHEBI:18420"/>
    </cofactor>
</comment>
<dbReference type="PANTHER" id="PTHR12358:SF54">
    <property type="entry name" value="SPHINGOSINE KINASE RELATED PROTEIN"/>
    <property type="match status" value="1"/>
</dbReference>
<evidence type="ECO:0000256" key="3">
    <source>
        <dbReference type="ARBA" id="ARBA00022679"/>
    </source>
</evidence>
<dbReference type="Gene3D" id="3.40.50.10330">
    <property type="entry name" value="Probable inorganic polyphosphate/atp-NAD kinase, domain 1"/>
    <property type="match status" value="1"/>
</dbReference>
<organism evidence="11 12">
    <name type="scientific">Angustibacter luteus</name>
    <dbReference type="NCBI Taxonomy" id="658456"/>
    <lineage>
        <taxon>Bacteria</taxon>
        <taxon>Bacillati</taxon>
        <taxon>Actinomycetota</taxon>
        <taxon>Actinomycetes</taxon>
        <taxon>Kineosporiales</taxon>
        <taxon>Kineosporiaceae</taxon>
    </lineage>
</organism>
<dbReference type="InterPro" id="IPR001206">
    <property type="entry name" value="Diacylglycerol_kinase_cat_dom"/>
</dbReference>
<evidence type="ECO:0000313" key="12">
    <source>
        <dbReference type="Proteomes" id="UP001596189"/>
    </source>
</evidence>
<evidence type="ECO:0000256" key="6">
    <source>
        <dbReference type="ARBA" id="ARBA00022840"/>
    </source>
</evidence>
<comment type="similarity">
    <text evidence="2">Belongs to the diacylglycerol/lipid kinase family.</text>
</comment>
<keyword evidence="7" id="KW-0443">Lipid metabolism</keyword>
<keyword evidence="9" id="KW-0472">Membrane</keyword>
<dbReference type="InterPro" id="IPR016064">
    <property type="entry name" value="NAD/diacylglycerol_kinase_sf"/>
</dbReference>
<keyword evidence="5 11" id="KW-0418">Kinase</keyword>
<name>A0ABW1JES5_9ACTN</name>
<dbReference type="Pfam" id="PF19279">
    <property type="entry name" value="YegS_C"/>
    <property type="match status" value="1"/>
</dbReference>
<evidence type="ECO:0000256" key="8">
    <source>
        <dbReference type="ARBA" id="ARBA00023264"/>
    </source>
</evidence>
<keyword evidence="12" id="KW-1185">Reference proteome</keyword>
<evidence type="ECO:0000256" key="9">
    <source>
        <dbReference type="SAM" id="Phobius"/>
    </source>
</evidence>
<dbReference type="InterPro" id="IPR050187">
    <property type="entry name" value="Lipid_Phosphate_FormReg"/>
</dbReference>
<evidence type="ECO:0000256" key="5">
    <source>
        <dbReference type="ARBA" id="ARBA00022777"/>
    </source>
</evidence>
<dbReference type="SUPFAM" id="SSF111331">
    <property type="entry name" value="NAD kinase/diacylglycerol kinase-like"/>
    <property type="match status" value="1"/>
</dbReference>
<keyword evidence="9" id="KW-0812">Transmembrane</keyword>
<keyword evidence="8" id="KW-1208">Phospholipid metabolism</keyword>
<evidence type="ECO:0000256" key="7">
    <source>
        <dbReference type="ARBA" id="ARBA00023209"/>
    </source>
</evidence>
<dbReference type="SMART" id="SM00046">
    <property type="entry name" value="DAGKc"/>
    <property type="match status" value="1"/>
</dbReference>
<sequence length="354" mass="37955">MTVHPIALAIAAVVIVVAFTGLAVQLYRYRARVQELEPSTPDDGSIRQAAIIINPTKFSDLDAVRSQVRRVCRTHGWADPMFLETTEDDHGKGQARQALDAGVDLVCPLGGDGTVREVAEALVHTGVPLGLLPGGTGNLLARNLDLPLSSIDDALAVALTGQDHAIDVGLVEFDPSGEDERPQTLVFLVMAGLGFDAQMMAGAPEKLKAKVGWLAYAVSGAKHLRAPRAKATIVRDDQPEFSRRVSTLLVGNCGTLTGGIRLIPDAEVDDGWLDAVTLTPKGLVSWATVAVRVLTRRGHHRVERMRCHEISVRVDRPTEAQLDGDVVGQVRALRARVDPGALVIRLPADRVLSS</sequence>
<dbReference type="EC" id="2.7.1.-" evidence="11"/>
<keyword evidence="3 11" id="KW-0808">Transferase</keyword>
<dbReference type="Proteomes" id="UP001596189">
    <property type="component" value="Unassembled WGS sequence"/>
</dbReference>
<gene>
    <name evidence="11" type="ORF">ACFQDO_09330</name>
</gene>
<keyword evidence="9" id="KW-1133">Transmembrane helix</keyword>
<evidence type="ECO:0000256" key="1">
    <source>
        <dbReference type="ARBA" id="ARBA00001946"/>
    </source>
</evidence>
<feature type="domain" description="DAGKc" evidence="10">
    <location>
        <begin position="44"/>
        <end position="175"/>
    </location>
</feature>
<keyword evidence="4" id="KW-0547">Nucleotide-binding</keyword>
<evidence type="ECO:0000256" key="2">
    <source>
        <dbReference type="ARBA" id="ARBA00005983"/>
    </source>
</evidence>
<reference evidence="12" key="1">
    <citation type="journal article" date="2019" name="Int. J. Syst. Evol. Microbiol.">
        <title>The Global Catalogue of Microorganisms (GCM) 10K type strain sequencing project: providing services to taxonomists for standard genome sequencing and annotation.</title>
        <authorList>
            <consortium name="The Broad Institute Genomics Platform"/>
            <consortium name="The Broad Institute Genome Sequencing Center for Infectious Disease"/>
            <person name="Wu L."/>
            <person name="Ma J."/>
        </authorList>
    </citation>
    <scope>NUCLEOTIDE SEQUENCE [LARGE SCALE GENOMIC DNA]</scope>
    <source>
        <strain evidence="12">KACC 14249</strain>
    </source>
</reference>
<dbReference type="PANTHER" id="PTHR12358">
    <property type="entry name" value="SPHINGOSINE KINASE"/>
    <property type="match status" value="1"/>
</dbReference>
<dbReference type="GO" id="GO:0016301">
    <property type="term" value="F:kinase activity"/>
    <property type="evidence" value="ECO:0007669"/>
    <property type="project" value="UniProtKB-KW"/>
</dbReference>
<feature type="transmembrane region" description="Helical" evidence="9">
    <location>
        <begin position="6"/>
        <end position="27"/>
    </location>
</feature>
<keyword evidence="7" id="KW-0594">Phospholipid biosynthesis</keyword>
<evidence type="ECO:0000259" key="10">
    <source>
        <dbReference type="PROSITE" id="PS50146"/>
    </source>
</evidence>
<keyword evidence="6" id="KW-0067">ATP-binding</keyword>
<accession>A0ABW1JES5</accession>
<comment type="caution">
    <text evidence="11">The sequence shown here is derived from an EMBL/GenBank/DDBJ whole genome shotgun (WGS) entry which is preliminary data.</text>
</comment>
<dbReference type="InterPro" id="IPR045540">
    <property type="entry name" value="YegS/DAGK_C"/>
</dbReference>
<evidence type="ECO:0000256" key="4">
    <source>
        <dbReference type="ARBA" id="ARBA00022741"/>
    </source>
</evidence>
<dbReference type="Gene3D" id="2.60.200.40">
    <property type="match status" value="1"/>
</dbReference>
<dbReference type="Pfam" id="PF00781">
    <property type="entry name" value="DAGK_cat"/>
    <property type="match status" value="1"/>
</dbReference>
<keyword evidence="7" id="KW-0444">Lipid biosynthesis</keyword>